<evidence type="ECO:0000256" key="5">
    <source>
        <dbReference type="ARBA" id="ARBA00023239"/>
    </source>
</evidence>
<organism evidence="7">
    <name type="scientific">Postia placenta (strain ATCC 44394 / Madison 698-R)</name>
    <name type="common">Brown rot fungus</name>
    <name type="synonym">Poria monticola</name>
    <dbReference type="NCBI Taxonomy" id="561896"/>
    <lineage>
        <taxon>Eukaryota</taxon>
        <taxon>Fungi</taxon>
        <taxon>Dikarya</taxon>
        <taxon>Basidiomycota</taxon>
        <taxon>Agaricomycotina</taxon>
        <taxon>Agaricomycetes</taxon>
        <taxon>Polyporales</taxon>
        <taxon>Adustoporiaceae</taxon>
        <taxon>Rhodonia</taxon>
    </lineage>
</organism>
<dbReference type="GO" id="GO:0046872">
    <property type="term" value="F:metal ion binding"/>
    <property type="evidence" value="ECO:0007669"/>
    <property type="project" value="UniProtKB-KW"/>
</dbReference>
<gene>
    <name evidence="7" type="primary">PpSTS-07</name>
</gene>
<dbReference type="EC" id="4.2.3.-" evidence="6"/>
<dbReference type="GO" id="GO:0010333">
    <property type="term" value="F:terpene synthase activity"/>
    <property type="evidence" value="ECO:0007669"/>
    <property type="project" value="InterPro"/>
</dbReference>
<accession>A0A348B783</accession>
<evidence type="ECO:0000256" key="3">
    <source>
        <dbReference type="ARBA" id="ARBA00022723"/>
    </source>
</evidence>
<evidence type="ECO:0000256" key="6">
    <source>
        <dbReference type="RuleBase" id="RU366034"/>
    </source>
</evidence>
<evidence type="ECO:0000256" key="1">
    <source>
        <dbReference type="ARBA" id="ARBA00001946"/>
    </source>
</evidence>
<dbReference type="Gene3D" id="1.10.600.10">
    <property type="entry name" value="Farnesyl Diphosphate Synthase"/>
    <property type="match status" value="1"/>
</dbReference>
<dbReference type="PANTHER" id="PTHR35201">
    <property type="entry name" value="TERPENE SYNTHASE"/>
    <property type="match status" value="1"/>
</dbReference>
<dbReference type="SUPFAM" id="SSF48576">
    <property type="entry name" value="Terpenoid synthases"/>
    <property type="match status" value="1"/>
</dbReference>
<keyword evidence="4 6" id="KW-0460">Magnesium</keyword>
<protein>
    <recommendedName>
        <fullName evidence="6">Terpene synthase</fullName>
        <ecNumber evidence="6">4.2.3.-</ecNumber>
    </recommendedName>
</protein>
<reference evidence="7" key="1">
    <citation type="submission" date="2018-03" db="EMBL/GenBank/DDBJ databases">
        <title>Sesquiterpene synthase of Postia placenta.</title>
        <authorList>
            <person name="Ichinose H."/>
        </authorList>
    </citation>
    <scope>NUCLEOTIDE SEQUENCE</scope>
    <source>
        <strain evidence="7">Mad-698-R</strain>
    </source>
</reference>
<dbReference type="PANTHER" id="PTHR35201:SF4">
    <property type="entry name" value="BETA-PINACENE SYNTHASE-RELATED"/>
    <property type="match status" value="1"/>
</dbReference>
<comment type="similarity">
    <text evidence="2 6">Belongs to the terpene synthase family.</text>
</comment>
<dbReference type="AlphaFoldDB" id="A0A348B783"/>
<dbReference type="EMBL" id="LC378429">
    <property type="protein sequence ID" value="BBD74521.1"/>
    <property type="molecule type" value="mRNA"/>
</dbReference>
<dbReference type="GO" id="GO:0008299">
    <property type="term" value="P:isoprenoid biosynthetic process"/>
    <property type="evidence" value="ECO:0007669"/>
    <property type="project" value="UniProtKB-ARBA"/>
</dbReference>
<dbReference type="InterPro" id="IPR034686">
    <property type="entry name" value="Terpene_cyclase-like_2"/>
</dbReference>
<dbReference type="Pfam" id="PF19086">
    <property type="entry name" value="Terpene_syn_C_2"/>
    <property type="match status" value="1"/>
</dbReference>
<evidence type="ECO:0000256" key="4">
    <source>
        <dbReference type="ARBA" id="ARBA00022842"/>
    </source>
</evidence>
<dbReference type="SFLD" id="SFLDG01020">
    <property type="entry name" value="Terpene_Cyclase_Like_2"/>
    <property type="match status" value="1"/>
</dbReference>
<evidence type="ECO:0000313" key="7">
    <source>
        <dbReference type="EMBL" id="BBD74521.1"/>
    </source>
</evidence>
<name>A0A348B783_POSPM</name>
<evidence type="ECO:0000256" key="2">
    <source>
        <dbReference type="ARBA" id="ARBA00006333"/>
    </source>
</evidence>
<comment type="cofactor">
    <cofactor evidence="1 6">
        <name>Mg(2+)</name>
        <dbReference type="ChEBI" id="CHEBI:18420"/>
    </cofactor>
</comment>
<dbReference type="InterPro" id="IPR008949">
    <property type="entry name" value="Isoprenoid_synthase_dom_sf"/>
</dbReference>
<dbReference type="SFLD" id="SFLDS00005">
    <property type="entry name" value="Isoprenoid_Synthase_Type_I"/>
    <property type="match status" value="1"/>
</dbReference>
<sequence length="340" mass="38625">MTAMADTSRCFVPPDLVSYCQFPLRCNPHGDATQTSTGWLTDNFPELSSEQLAAVHAVKVDLLSAYGYPDCDTEHLRVAGDFLAILFLLDDLTDTMKEGGTEQLANTIMDVFRSEGKLNKQEDEQRVREIAKDFWTRFIRDAKPCVQTRFRDKVALFFKAVRQEAQDRERGVLPDLESYIIMRRDTSACRPSFDLIEYTMGIELPRYVVDDPIVRALNQSANDLVAWSNDIYSFNNEQAHGIYNIIVILMKSQGLEMQDAIDHVGDLFKQTIDGFMENTQLLPSWGAAVDADVRVYVQGLQDWIVGNLHWSFASERYFGKRGAEIKATRVVELLPKKSVS</sequence>
<proteinExistence type="evidence at transcript level"/>
<keyword evidence="5 6" id="KW-0456">Lyase</keyword>
<keyword evidence="3 6" id="KW-0479">Metal-binding</keyword>